<dbReference type="Proteomes" id="UP000018198">
    <property type="component" value="Unassembled WGS sequence"/>
</dbReference>
<feature type="non-terminal residue" evidence="1">
    <location>
        <position position="51"/>
    </location>
</feature>
<protein>
    <submittedName>
        <fullName evidence="1">Uncharacterized protein</fullName>
    </submittedName>
</protein>
<evidence type="ECO:0000313" key="2">
    <source>
        <dbReference type="Proteomes" id="UP000018198"/>
    </source>
</evidence>
<name>T2JCR2_CROWT</name>
<proteinExistence type="predicted"/>
<organism evidence="1 2">
    <name type="scientific">Crocosphaera watsonii WH 0401</name>
    <dbReference type="NCBI Taxonomy" id="555881"/>
    <lineage>
        <taxon>Bacteria</taxon>
        <taxon>Bacillati</taxon>
        <taxon>Cyanobacteriota</taxon>
        <taxon>Cyanophyceae</taxon>
        <taxon>Oscillatoriophycideae</taxon>
        <taxon>Chroococcales</taxon>
        <taxon>Aphanothecaceae</taxon>
        <taxon>Crocosphaera</taxon>
    </lineage>
</organism>
<accession>T2JCR2</accession>
<gene>
    <name evidence="1" type="ORF">CWATWH0401_2397</name>
</gene>
<reference evidence="1 2" key="2">
    <citation type="submission" date="2013-09" db="EMBL/GenBank/DDBJ databases">
        <title>Whole genome comparison of six Crocosphaera watsonii strains with differing phenotypes.</title>
        <authorList>
            <person name="Bench S.R."/>
            <person name="Heller P."/>
            <person name="Frank I."/>
            <person name="Arciniega M."/>
            <person name="Shilova I.N."/>
            <person name="Zehr J.P."/>
        </authorList>
    </citation>
    <scope>NUCLEOTIDE SEQUENCE [LARGE SCALE GENOMIC DNA]</scope>
    <source>
        <strain evidence="1 2">WH 0401</strain>
    </source>
</reference>
<sequence length="51" mass="5893">MVETPPSCWSRTNVSKRGATFTAPRKFELPFEGKLSPNNRWVIMAELIPWD</sequence>
<evidence type="ECO:0000313" key="1">
    <source>
        <dbReference type="EMBL" id="CCQ62926.1"/>
    </source>
</evidence>
<dbReference type="EMBL" id="CAQM01000623">
    <property type="protein sequence ID" value="CCQ62926.1"/>
    <property type="molecule type" value="Genomic_DNA"/>
</dbReference>
<dbReference type="AlphaFoldDB" id="T2JCR2"/>
<reference evidence="1 2" key="1">
    <citation type="submission" date="2013-01" db="EMBL/GenBank/DDBJ databases">
        <authorList>
            <person name="Bench S."/>
        </authorList>
    </citation>
    <scope>NUCLEOTIDE SEQUENCE [LARGE SCALE GENOMIC DNA]</scope>
    <source>
        <strain evidence="1 2">WH 0401</strain>
    </source>
</reference>
<comment type="caution">
    <text evidence="1">The sequence shown here is derived from an EMBL/GenBank/DDBJ whole genome shotgun (WGS) entry which is preliminary data.</text>
</comment>